<evidence type="ECO:0000256" key="6">
    <source>
        <dbReference type="HAMAP-Rule" id="MF_01661"/>
    </source>
</evidence>
<feature type="binding site" evidence="6">
    <location>
        <begin position="128"/>
        <end position="130"/>
    </location>
    <ligand>
        <name>substrate</name>
    </ligand>
</feature>
<dbReference type="RefSeq" id="WP_071473578.1">
    <property type="nucleotide sequence ID" value="NZ_MDKE01000044.1"/>
</dbReference>
<dbReference type="GO" id="GO:0019303">
    <property type="term" value="P:D-ribose catabolic process"/>
    <property type="evidence" value="ECO:0007669"/>
    <property type="project" value="UniProtKB-UniRule"/>
</dbReference>
<dbReference type="GO" id="GO:0005829">
    <property type="term" value="C:cytosol"/>
    <property type="evidence" value="ECO:0007669"/>
    <property type="project" value="TreeGrafter"/>
</dbReference>
<dbReference type="UniPathway" id="UPA00916">
    <property type="reaction ID" value="UER00888"/>
</dbReference>
<proteinExistence type="inferred from homology"/>
<dbReference type="SUPFAM" id="SSF102546">
    <property type="entry name" value="RbsD-like"/>
    <property type="match status" value="1"/>
</dbReference>
<evidence type="ECO:0000256" key="2">
    <source>
        <dbReference type="ARBA" id="ARBA00012862"/>
    </source>
</evidence>
<dbReference type="GO" id="GO:0048029">
    <property type="term" value="F:monosaccharide binding"/>
    <property type="evidence" value="ECO:0007669"/>
    <property type="project" value="InterPro"/>
</dbReference>
<dbReference type="AlphaFoldDB" id="A0A1J4QCX3"/>
<accession>A0A1J4QCX3</accession>
<reference evidence="7 8" key="1">
    <citation type="submission" date="2016-07" db="EMBL/GenBank/DDBJ databases">
        <title>Draft Genome Sequence of Oceanisphaera psychrotolerans, isolated from coastal sediment samples.</title>
        <authorList>
            <person name="Zhuo S."/>
            <person name="Ruan Z."/>
        </authorList>
    </citation>
    <scope>NUCLEOTIDE SEQUENCE [LARGE SCALE GENOMIC DNA]</scope>
    <source>
        <strain evidence="7 8">LAM-WHM-ZC</strain>
    </source>
</reference>
<evidence type="ECO:0000256" key="5">
    <source>
        <dbReference type="ARBA" id="ARBA00023277"/>
    </source>
</evidence>
<evidence type="ECO:0000313" key="7">
    <source>
        <dbReference type="EMBL" id="OIN06563.1"/>
    </source>
</evidence>
<keyword evidence="5 6" id="KW-0119">Carbohydrate metabolism</keyword>
<comment type="similarity">
    <text evidence="6">Belongs to the RbsD / FucU family. RbsD subfamily.</text>
</comment>
<keyword evidence="8" id="KW-1185">Reference proteome</keyword>
<evidence type="ECO:0000256" key="3">
    <source>
        <dbReference type="ARBA" id="ARBA00022490"/>
    </source>
</evidence>
<comment type="subcellular location">
    <subcellularLocation>
        <location evidence="6">Cytoplasm</location>
    </subcellularLocation>
</comment>
<comment type="subunit">
    <text evidence="6">Homodecamer.</text>
</comment>
<comment type="pathway">
    <text evidence="6">Carbohydrate metabolism; D-ribose degradation; D-ribose 5-phosphate from beta-D-ribopyranose: step 1/2.</text>
</comment>
<dbReference type="Gene3D" id="3.40.1650.10">
    <property type="entry name" value="RbsD-like domain"/>
    <property type="match status" value="1"/>
</dbReference>
<dbReference type="EC" id="5.4.99.62" evidence="2 6"/>
<dbReference type="InterPro" id="IPR023750">
    <property type="entry name" value="RbsD-like_sf"/>
</dbReference>
<sequence length="139" mass="14663">MKKTTLLNSHLSALVASVGHTDEIVLADAGLPIPAGPQRIDLAVSPGLPGLQPMLAALLSELQLEAVVLAEEIKTVSPDLHRQLLAQLAEAAAIQGRDIPVTYISHAAFKQQNAEAKAVVRTGECTPYANIILRCGVPF</sequence>
<dbReference type="GO" id="GO:0062193">
    <property type="term" value="F:D-ribose pyranase activity"/>
    <property type="evidence" value="ECO:0007669"/>
    <property type="project" value="UniProtKB-EC"/>
</dbReference>
<dbReference type="InterPro" id="IPR023064">
    <property type="entry name" value="D-ribose_pyranase"/>
</dbReference>
<dbReference type="GO" id="GO:0016872">
    <property type="term" value="F:intramolecular lyase activity"/>
    <property type="evidence" value="ECO:0007669"/>
    <property type="project" value="UniProtKB-UniRule"/>
</dbReference>
<dbReference type="Proteomes" id="UP000243073">
    <property type="component" value="Unassembled WGS sequence"/>
</dbReference>
<name>A0A1J4QCX3_9GAMM</name>
<dbReference type="EMBL" id="MDKE01000044">
    <property type="protein sequence ID" value="OIN06563.1"/>
    <property type="molecule type" value="Genomic_DNA"/>
</dbReference>
<evidence type="ECO:0000256" key="1">
    <source>
        <dbReference type="ARBA" id="ARBA00000223"/>
    </source>
</evidence>
<keyword evidence="3 6" id="KW-0963">Cytoplasm</keyword>
<comment type="catalytic activity">
    <reaction evidence="1 6">
        <text>beta-D-ribopyranose = beta-D-ribofuranose</text>
        <dbReference type="Rhea" id="RHEA:25432"/>
        <dbReference type="ChEBI" id="CHEBI:27476"/>
        <dbReference type="ChEBI" id="CHEBI:47002"/>
        <dbReference type="EC" id="5.4.99.62"/>
    </reaction>
</comment>
<dbReference type="PANTHER" id="PTHR37831:SF1">
    <property type="entry name" value="D-RIBOSE PYRANASE"/>
    <property type="match status" value="1"/>
</dbReference>
<comment type="function">
    <text evidence="6">Catalyzes the interconversion of beta-pyran and beta-furan forms of D-ribose.</text>
</comment>
<dbReference type="InterPro" id="IPR007721">
    <property type="entry name" value="RbsD_FucU"/>
</dbReference>
<feature type="active site" description="Proton donor" evidence="6">
    <location>
        <position position="20"/>
    </location>
</feature>
<feature type="binding site" evidence="6">
    <location>
        <position position="106"/>
    </location>
    <ligand>
        <name>substrate</name>
    </ligand>
</feature>
<dbReference type="HAMAP" id="MF_01661">
    <property type="entry name" value="D_rib_pyranase"/>
    <property type="match status" value="1"/>
</dbReference>
<dbReference type="PANTHER" id="PTHR37831">
    <property type="entry name" value="D-RIBOSE PYRANASE"/>
    <property type="match status" value="1"/>
</dbReference>
<dbReference type="STRING" id="1414654.BFR47_04175"/>
<gene>
    <name evidence="6" type="primary">rbsD</name>
    <name evidence="7" type="ORF">BFR47_04175</name>
</gene>
<dbReference type="Pfam" id="PF05025">
    <property type="entry name" value="RbsD_FucU"/>
    <property type="match status" value="1"/>
</dbReference>
<dbReference type="NCBIfam" id="NF008761">
    <property type="entry name" value="PRK11797.1"/>
    <property type="match status" value="1"/>
</dbReference>
<evidence type="ECO:0000256" key="4">
    <source>
        <dbReference type="ARBA" id="ARBA00023235"/>
    </source>
</evidence>
<keyword evidence="4 6" id="KW-0413">Isomerase</keyword>
<evidence type="ECO:0000313" key="8">
    <source>
        <dbReference type="Proteomes" id="UP000243073"/>
    </source>
</evidence>
<feature type="binding site" evidence="6">
    <location>
        <position position="28"/>
    </location>
    <ligand>
        <name>substrate</name>
    </ligand>
</feature>
<protein>
    <recommendedName>
        <fullName evidence="2 6">D-ribose pyranase</fullName>
        <ecNumber evidence="2 6">5.4.99.62</ecNumber>
    </recommendedName>
</protein>
<organism evidence="7 8">
    <name type="scientific">Oceanisphaera psychrotolerans</name>
    <dbReference type="NCBI Taxonomy" id="1414654"/>
    <lineage>
        <taxon>Bacteria</taxon>
        <taxon>Pseudomonadati</taxon>
        <taxon>Pseudomonadota</taxon>
        <taxon>Gammaproteobacteria</taxon>
        <taxon>Aeromonadales</taxon>
        <taxon>Aeromonadaceae</taxon>
        <taxon>Oceanisphaera</taxon>
    </lineage>
</organism>
<comment type="caution">
    <text evidence="7">The sequence shown here is derived from an EMBL/GenBank/DDBJ whole genome shotgun (WGS) entry which is preliminary data.</text>
</comment>
<dbReference type="OrthoDB" id="9805009at2"/>